<dbReference type="PROSITE" id="PS00122">
    <property type="entry name" value="CARBOXYLESTERASE_B_1"/>
    <property type="match status" value="1"/>
</dbReference>
<proteinExistence type="inferred from homology"/>
<dbReference type="InterPro" id="IPR002018">
    <property type="entry name" value="CarbesteraseB"/>
</dbReference>
<evidence type="ECO:0000313" key="5">
    <source>
        <dbReference type="EMBL" id="KIM94577.1"/>
    </source>
</evidence>
<dbReference type="EC" id="3.1.1.-" evidence="3"/>
<keyword evidence="2 3" id="KW-0378">Hydrolase</keyword>
<sequence length="511" mass="54973">MSIIYTITAVLSAIWIVAADCLPEATLASGIVIGTTTSIASATATVNQFLGIPFAARPERFSPPTKPPAWTNPLNTSVQSPACTQQINYPERKRYLTDLFFNNPQAEESEDCLYLNVFAPSTAPPTGGYSVLFWIYGGSFRFGNAGQPLYDGSHFAAFEEVIIVAANYRTNVFGFPNSPEIPLTQSNLGFLDQRFALEWVRENIASFGGDPEKVTIFGQSAGATSVDALVTSWPDNPPFRAAILESGQSSVPLISDVGINSTESWVQLTTALNCSSTTSNLSCVRSADATTIQSIIEHAALSFRPVIDNVTLIPVQDTAAARAAHNVANVSIMAGTNGQEGRAWALIYGTTNLTKFLQEVPGMTPALQIAITDAYPIGAFGTSNEFEVIAQIYTDLLDTCPQAAMISQSASAGYPTWRYWYNATFANQQVLPDLAAYHSAEIAQVFTTYPPKFTAQQFALSNYMRGAWARFAKTPLAGPGWNAIDTFDGTDLGVLGTNGSSGVQYQGFKHV</sequence>
<feature type="signal peptide" evidence="3">
    <location>
        <begin position="1"/>
        <end position="19"/>
    </location>
</feature>
<evidence type="ECO:0000256" key="3">
    <source>
        <dbReference type="RuleBase" id="RU361235"/>
    </source>
</evidence>
<evidence type="ECO:0000256" key="1">
    <source>
        <dbReference type="ARBA" id="ARBA00005964"/>
    </source>
</evidence>
<dbReference type="PANTHER" id="PTHR43918">
    <property type="entry name" value="ACETYLCHOLINESTERASE"/>
    <property type="match status" value="1"/>
</dbReference>
<dbReference type="OrthoDB" id="408631at2759"/>
<reference evidence="6" key="2">
    <citation type="submission" date="2015-01" db="EMBL/GenBank/DDBJ databases">
        <title>Evolutionary Origins and Diversification of the Mycorrhizal Mutualists.</title>
        <authorList>
            <consortium name="DOE Joint Genome Institute"/>
            <consortium name="Mycorrhizal Genomics Consortium"/>
            <person name="Kohler A."/>
            <person name="Kuo A."/>
            <person name="Nagy L.G."/>
            <person name="Floudas D."/>
            <person name="Copeland A."/>
            <person name="Barry K.W."/>
            <person name="Cichocki N."/>
            <person name="Veneault-Fourrey C."/>
            <person name="LaButti K."/>
            <person name="Lindquist E.A."/>
            <person name="Lipzen A."/>
            <person name="Lundell T."/>
            <person name="Morin E."/>
            <person name="Murat C."/>
            <person name="Riley R."/>
            <person name="Ohm R."/>
            <person name="Sun H."/>
            <person name="Tunlid A."/>
            <person name="Henrissat B."/>
            <person name="Grigoriev I.V."/>
            <person name="Hibbett D.S."/>
            <person name="Martin F."/>
        </authorList>
    </citation>
    <scope>NUCLEOTIDE SEQUENCE [LARGE SCALE GENOMIC DNA]</scope>
    <source>
        <strain evidence="6">Zn</strain>
    </source>
</reference>
<dbReference type="STRING" id="913774.A0A0C3CY49"/>
<organism evidence="5 6">
    <name type="scientific">Oidiodendron maius (strain Zn)</name>
    <dbReference type="NCBI Taxonomy" id="913774"/>
    <lineage>
        <taxon>Eukaryota</taxon>
        <taxon>Fungi</taxon>
        <taxon>Dikarya</taxon>
        <taxon>Ascomycota</taxon>
        <taxon>Pezizomycotina</taxon>
        <taxon>Leotiomycetes</taxon>
        <taxon>Leotiomycetes incertae sedis</taxon>
        <taxon>Myxotrichaceae</taxon>
        <taxon>Oidiodendron</taxon>
    </lineage>
</organism>
<feature type="chain" id="PRO_5005111289" description="Carboxylic ester hydrolase" evidence="3">
    <location>
        <begin position="20"/>
        <end position="511"/>
    </location>
</feature>
<dbReference type="SUPFAM" id="SSF53474">
    <property type="entry name" value="alpha/beta-Hydrolases"/>
    <property type="match status" value="1"/>
</dbReference>
<evidence type="ECO:0000313" key="6">
    <source>
        <dbReference type="Proteomes" id="UP000054321"/>
    </source>
</evidence>
<keyword evidence="6" id="KW-1185">Reference proteome</keyword>
<accession>A0A0C3CY49</accession>
<dbReference type="InterPro" id="IPR029058">
    <property type="entry name" value="AB_hydrolase_fold"/>
</dbReference>
<dbReference type="InParanoid" id="A0A0C3CY49"/>
<gene>
    <name evidence="5" type="ORF">OIDMADRAFT_45568</name>
</gene>
<dbReference type="GO" id="GO:0052689">
    <property type="term" value="F:carboxylic ester hydrolase activity"/>
    <property type="evidence" value="ECO:0007669"/>
    <property type="project" value="TreeGrafter"/>
</dbReference>
<keyword evidence="3" id="KW-0732">Signal</keyword>
<dbReference type="HOGENOM" id="CLU_006586_15_0_1"/>
<comment type="similarity">
    <text evidence="1 3">Belongs to the type-B carboxylesterase/lipase family.</text>
</comment>
<protein>
    <recommendedName>
        <fullName evidence="3">Carboxylic ester hydrolase</fullName>
        <ecNumber evidence="3">3.1.1.-</ecNumber>
    </recommendedName>
</protein>
<evidence type="ECO:0000259" key="4">
    <source>
        <dbReference type="Pfam" id="PF00135"/>
    </source>
</evidence>
<dbReference type="Pfam" id="PF00135">
    <property type="entry name" value="COesterase"/>
    <property type="match status" value="1"/>
</dbReference>
<dbReference type="ESTHER" id="9pezi-a0a0c3cy49">
    <property type="family name" value="Fungal_carboxylesterase_lipase"/>
</dbReference>
<dbReference type="Gene3D" id="3.40.50.1820">
    <property type="entry name" value="alpha/beta hydrolase"/>
    <property type="match status" value="1"/>
</dbReference>
<dbReference type="Proteomes" id="UP000054321">
    <property type="component" value="Unassembled WGS sequence"/>
</dbReference>
<dbReference type="PROSITE" id="PS00941">
    <property type="entry name" value="CARBOXYLESTERASE_B_2"/>
    <property type="match status" value="1"/>
</dbReference>
<dbReference type="AlphaFoldDB" id="A0A0C3CY49"/>
<feature type="domain" description="Carboxylesterase type B" evidence="4">
    <location>
        <begin position="25"/>
        <end position="474"/>
    </location>
</feature>
<reference evidence="5 6" key="1">
    <citation type="submission" date="2014-04" db="EMBL/GenBank/DDBJ databases">
        <authorList>
            <consortium name="DOE Joint Genome Institute"/>
            <person name="Kuo A."/>
            <person name="Martino E."/>
            <person name="Perotto S."/>
            <person name="Kohler A."/>
            <person name="Nagy L.G."/>
            <person name="Floudas D."/>
            <person name="Copeland A."/>
            <person name="Barry K.W."/>
            <person name="Cichocki N."/>
            <person name="Veneault-Fourrey C."/>
            <person name="LaButti K."/>
            <person name="Lindquist E.A."/>
            <person name="Lipzen A."/>
            <person name="Lundell T."/>
            <person name="Morin E."/>
            <person name="Murat C."/>
            <person name="Sun H."/>
            <person name="Tunlid A."/>
            <person name="Henrissat B."/>
            <person name="Grigoriev I.V."/>
            <person name="Hibbett D.S."/>
            <person name="Martin F."/>
            <person name="Nordberg H.P."/>
            <person name="Cantor M.N."/>
            <person name="Hua S.X."/>
        </authorList>
    </citation>
    <scope>NUCLEOTIDE SEQUENCE [LARGE SCALE GENOMIC DNA]</scope>
    <source>
        <strain evidence="5 6">Zn</strain>
    </source>
</reference>
<evidence type="ECO:0000256" key="2">
    <source>
        <dbReference type="ARBA" id="ARBA00022801"/>
    </source>
</evidence>
<dbReference type="InterPro" id="IPR050654">
    <property type="entry name" value="AChE-related_enzymes"/>
</dbReference>
<dbReference type="EMBL" id="KN832889">
    <property type="protein sequence ID" value="KIM94577.1"/>
    <property type="molecule type" value="Genomic_DNA"/>
</dbReference>
<name>A0A0C3CY49_OIDMZ</name>
<dbReference type="InterPro" id="IPR019819">
    <property type="entry name" value="Carboxylesterase_B_CS"/>
</dbReference>
<dbReference type="InterPro" id="IPR019826">
    <property type="entry name" value="Carboxylesterase_B_AS"/>
</dbReference>
<dbReference type="PANTHER" id="PTHR43918:SF4">
    <property type="entry name" value="CARBOXYLIC ESTER HYDROLASE"/>
    <property type="match status" value="1"/>
</dbReference>